<dbReference type="Proteomes" id="UP000002051">
    <property type="component" value="Chromosome 6"/>
</dbReference>
<reference evidence="3 5" key="2">
    <citation type="journal article" date="2014" name="BMC Genomics">
        <title>An improved genome release (version Mt4.0) for the model legume Medicago truncatula.</title>
        <authorList>
            <person name="Tang H."/>
            <person name="Krishnakumar V."/>
            <person name="Bidwell S."/>
            <person name="Rosen B."/>
            <person name="Chan A."/>
            <person name="Zhou S."/>
            <person name="Gentzbittel L."/>
            <person name="Childs K.L."/>
            <person name="Yandell M."/>
            <person name="Gundlach H."/>
            <person name="Mayer K.F."/>
            <person name="Schwartz D.C."/>
            <person name="Town C.D."/>
        </authorList>
    </citation>
    <scope>GENOME REANNOTATION</scope>
    <source>
        <strain evidence="4 5">cv. Jemalong A17</strain>
    </source>
</reference>
<dbReference type="PANTHER" id="PTHR31569:SF4">
    <property type="entry name" value="SWIM-TYPE DOMAIN-CONTAINING PROTEIN"/>
    <property type="match status" value="1"/>
</dbReference>
<dbReference type="AlphaFoldDB" id="G7KP75"/>
<evidence type="ECO:0000256" key="1">
    <source>
        <dbReference type="SAM" id="MobiDB-lite"/>
    </source>
</evidence>
<keyword evidence="3" id="KW-0472">Membrane</keyword>
<name>G7KP75_MEDTR</name>
<gene>
    <name evidence="3" type="ordered locus">MTR_6g026910</name>
</gene>
<protein>
    <submittedName>
        <fullName evidence="3">Transmembrane protein, putative</fullName>
    </submittedName>
</protein>
<dbReference type="eggNOG" id="ENOG502QQB8">
    <property type="taxonomic scope" value="Eukaryota"/>
</dbReference>
<reference evidence="3 5" key="1">
    <citation type="journal article" date="2011" name="Nature">
        <title>The Medicago genome provides insight into the evolution of rhizobial symbioses.</title>
        <authorList>
            <person name="Young N.D."/>
            <person name="Debelle F."/>
            <person name="Oldroyd G.E."/>
            <person name="Geurts R."/>
            <person name="Cannon S.B."/>
            <person name="Udvardi M.K."/>
            <person name="Benedito V.A."/>
            <person name="Mayer K.F."/>
            <person name="Gouzy J."/>
            <person name="Schoof H."/>
            <person name="Van de Peer Y."/>
            <person name="Proost S."/>
            <person name="Cook D.R."/>
            <person name="Meyers B.C."/>
            <person name="Spannagl M."/>
            <person name="Cheung F."/>
            <person name="De Mita S."/>
            <person name="Krishnakumar V."/>
            <person name="Gundlach H."/>
            <person name="Zhou S."/>
            <person name="Mudge J."/>
            <person name="Bharti A.K."/>
            <person name="Murray J.D."/>
            <person name="Naoumkina M.A."/>
            <person name="Rosen B."/>
            <person name="Silverstein K.A."/>
            <person name="Tang H."/>
            <person name="Rombauts S."/>
            <person name="Zhao P.X."/>
            <person name="Zhou P."/>
            <person name="Barbe V."/>
            <person name="Bardou P."/>
            <person name="Bechner M."/>
            <person name="Bellec A."/>
            <person name="Berger A."/>
            <person name="Berges H."/>
            <person name="Bidwell S."/>
            <person name="Bisseling T."/>
            <person name="Choisne N."/>
            <person name="Couloux A."/>
            <person name="Denny R."/>
            <person name="Deshpande S."/>
            <person name="Dai X."/>
            <person name="Doyle J.J."/>
            <person name="Dudez A.M."/>
            <person name="Farmer A.D."/>
            <person name="Fouteau S."/>
            <person name="Franken C."/>
            <person name="Gibelin C."/>
            <person name="Gish J."/>
            <person name="Goldstein S."/>
            <person name="Gonzalez A.J."/>
            <person name="Green P.J."/>
            <person name="Hallab A."/>
            <person name="Hartog M."/>
            <person name="Hua A."/>
            <person name="Humphray S.J."/>
            <person name="Jeong D.H."/>
            <person name="Jing Y."/>
            <person name="Jocker A."/>
            <person name="Kenton S.M."/>
            <person name="Kim D.J."/>
            <person name="Klee K."/>
            <person name="Lai H."/>
            <person name="Lang C."/>
            <person name="Lin S."/>
            <person name="Macmil S.L."/>
            <person name="Magdelenat G."/>
            <person name="Matthews L."/>
            <person name="McCorrison J."/>
            <person name="Monaghan E.L."/>
            <person name="Mun J.H."/>
            <person name="Najar F.Z."/>
            <person name="Nicholson C."/>
            <person name="Noirot C."/>
            <person name="O'Bleness M."/>
            <person name="Paule C.R."/>
            <person name="Poulain J."/>
            <person name="Prion F."/>
            <person name="Qin B."/>
            <person name="Qu C."/>
            <person name="Retzel E.F."/>
            <person name="Riddle C."/>
            <person name="Sallet E."/>
            <person name="Samain S."/>
            <person name="Samson N."/>
            <person name="Sanders I."/>
            <person name="Saurat O."/>
            <person name="Scarpelli C."/>
            <person name="Schiex T."/>
            <person name="Segurens B."/>
            <person name="Severin A.J."/>
            <person name="Sherrier D.J."/>
            <person name="Shi R."/>
            <person name="Sims S."/>
            <person name="Singer S.R."/>
            <person name="Sinharoy S."/>
            <person name="Sterck L."/>
            <person name="Viollet A."/>
            <person name="Wang B.B."/>
            <person name="Wang K."/>
            <person name="Wang M."/>
            <person name="Wang X."/>
            <person name="Warfsmann J."/>
            <person name="Weissenbach J."/>
            <person name="White D.D."/>
            <person name="White J.D."/>
            <person name="Wiley G.B."/>
            <person name="Wincker P."/>
            <person name="Xing Y."/>
            <person name="Yang L."/>
            <person name="Yao Z."/>
            <person name="Ying F."/>
            <person name="Zhai J."/>
            <person name="Zhou L."/>
            <person name="Zuber A."/>
            <person name="Denarie J."/>
            <person name="Dixon R.A."/>
            <person name="May G.D."/>
            <person name="Schwartz D.C."/>
            <person name="Rogers J."/>
            <person name="Quetier F."/>
            <person name="Town C.D."/>
            <person name="Roe B.A."/>
        </authorList>
    </citation>
    <scope>NUCLEOTIDE SEQUENCE [LARGE SCALE GENOMIC DNA]</scope>
    <source>
        <strain evidence="3">A17</strain>
        <strain evidence="4 5">cv. Jemalong A17</strain>
    </source>
</reference>
<dbReference type="OMA" id="RENNVWI"/>
<keyword evidence="3" id="KW-0812">Transmembrane</keyword>
<evidence type="ECO:0000313" key="4">
    <source>
        <dbReference type="EnsemblPlants" id="AES75139"/>
    </source>
</evidence>
<feature type="domain" description="ZSWIM1/3 RNaseH-like" evidence="2">
    <location>
        <begin position="159"/>
        <end position="240"/>
    </location>
</feature>
<dbReference type="PaxDb" id="3880-AES75139"/>
<dbReference type="HOGENOM" id="CLU_069925_0_0_1"/>
<dbReference type="Pfam" id="PF21056">
    <property type="entry name" value="ZSWIM1-3_RNaseH-like"/>
    <property type="match status" value="1"/>
</dbReference>
<dbReference type="EnsemblPlants" id="AES75139">
    <property type="protein sequence ID" value="AES75139"/>
    <property type="gene ID" value="MTR_6g026910"/>
</dbReference>
<reference evidence="4" key="3">
    <citation type="submission" date="2015-04" db="UniProtKB">
        <authorList>
            <consortium name="EnsemblPlants"/>
        </authorList>
    </citation>
    <scope>IDENTIFICATION</scope>
    <source>
        <strain evidence="4">cv. Jemalong A17</strain>
    </source>
</reference>
<dbReference type="InterPro" id="IPR052579">
    <property type="entry name" value="Zinc_finger_SWIM"/>
</dbReference>
<feature type="region of interest" description="Disordered" evidence="1">
    <location>
        <begin position="1"/>
        <end position="20"/>
    </location>
</feature>
<dbReference type="InterPro" id="IPR048324">
    <property type="entry name" value="ZSWIM1-3_RNaseH-like"/>
</dbReference>
<proteinExistence type="predicted"/>
<accession>G7KP75</accession>
<dbReference type="EMBL" id="CM001222">
    <property type="protein sequence ID" value="AES75139.1"/>
    <property type="molecule type" value="Genomic_DNA"/>
</dbReference>
<evidence type="ECO:0000313" key="3">
    <source>
        <dbReference type="EMBL" id="AES75139.1"/>
    </source>
</evidence>
<organism evidence="3 5">
    <name type="scientific">Medicago truncatula</name>
    <name type="common">Barrel medic</name>
    <name type="synonym">Medicago tribuloides</name>
    <dbReference type="NCBI Taxonomy" id="3880"/>
    <lineage>
        <taxon>Eukaryota</taxon>
        <taxon>Viridiplantae</taxon>
        <taxon>Streptophyta</taxon>
        <taxon>Embryophyta</taxon>
        <taxon>Tracheophyta</taxon>
        <taxon>Spermatophyta</taxon>
        <taxon>Magnoliopsida</taxon>
        <taxon>eudicotyledons</taxon>
        <taxon>Gunneridae</taxon>
        <taxon>Pentapetalae</taxon>
        <taxon>rosids</taxon>
        <taxon>fabids</taxon>
        <taxon>Fabales</taxon>
        <taxon>Fabaceae</taxon>
        <taxon>Papilionoideae</taxon>
        <taxon>50 kb inversion clade</taxon>
        <taxon>NPAAA clade</taxon>
        <taxon>Hologalegina</taxon>
        <taxon>IRL clade</taxon>
        <taxon>Trifolieae</taxon>
        <taxon>Medicago</taxon>
    </lineage>
</organism>
<dbReference type="PANTHER" id="PTHR31569">
    <property type="entry name" value="SWIM-TYPE DOMAIN-CONTAINING PROTEIN"/>
    <property type="match status" value="1"/>
</dbReference>
<evidence type="ECO:0000259" key="2">
    <source>
        <dbReference type="Pfam" id="PF21056"/>
    </source>
</evidence>
<keyword evidence="5" id="KW-1185">Reference proteome</keyword>
<evidence type="ECO:0000313" key="5">
    <source>
        <dbReference type="Proteomes" id="UP000002051"/>
    </source>
</evidence>
<sequence>MHQRTDKVENASYDPGDRKPRVVDSIKVEAPAKIEASVKVEASSVNSDVWKLRDNEVDTLVCERSGEHKLLKTKVKHEATGSRKCGCLFKVRGYVVRENNVWICLTKVKPKNILTNLKKKRKEFITNIKQVYNERHKFKKAKRGDLTEMQYLISKLEENVYVHYVREKPESQTVQDIFWTHPTSVKLFNTFPTVLIMDSTYKANLYRMSLFEIVGVTSTYLTYSVGFAFMTAEKEDNKISTCIKF</sequence>